<dbReference type="EMBL" id="LT607413">
    <property type="protein sequence ID" value="SCF29890.1"/>
    <property type="molecule type" value="Genomic_DNA"/>
</dbReference>
<dbReference type="RefSeq" id="WP_088983756.1">
    <property type="nucleotide sequence ID" value="NZ_LT607413.1"/>
</dbReference>
<dbReference type="OrthoDB" id="9787658at2"/>
<organism evidence="1 2">
    <name type="scientific">Micromonospora echinospora</name>
    <name type="common">Micromonospora purpurea</name>
    <dbReference type="NCBI Taxonomy" id="1877"/>
    <lineage>
        <taxon>Bacteria</taxon>
        <taxon>Bacillati</taxon>
        <taxon>Actinomycetota</taxon>
        <taxon>Actinomycetes</taxon>
        <taxon>Micromonosporales</taxon>
        <taxon>Micromonosporaceae</taxon>
        <taxon>Micromonospora</taxon>
    </lineage>
</organism>
<dbReference type="AlphaFoldDB" id="A0A1C4ZAB5"/>
<keyword evidence="2" id="KW-1185">Reference proteome</keyword>
<dbReference type="SUPFAM" id="SSF56801">
    <property type="entry name" value="Acetyl-CoA synthetase-like"/>
    <property type="match status" value="1"/>
</dbReference>
<gene>
    <name evidence="1" type="ORF">GA0070618_4979</name>
</gene>
<evidence type="ECO:0000313" key="2">
    <source>
        <dbReference type="Proteomes" id="UP000198253"/>
    </source>
</evidence>
<sequence length="286" mass="30818">MIPFRTSGTTGPAVTWWRGQDQLDAEARLLLPLLGRVDRVLSFAPSHHLYGRIFGVELPRLAGVPVVTAWTDPLVLPPLTAGIRCLVVCLPSTWPLLRRHVGRLRGNDLVAVHSTACTTPATHDVVDLLGLDAVEVLGSTETGAVATRPITRDGCDWTLLPDVEPLPAADGRLHVSGPRLAASLTSHRTGDLVEFTGARTFRHLGRSGGLVKVNGRRCDTEAVAALVSRMAPGCDARCVPVTDPIRGEHYDLYYSTGPEPAELRRMLAAVDADLPAPRLVRRVPTP</sequence>
<dbReference type="InterPro" id="IPR042099">
    <property type="entry name" value="ANL_N_sf"/>
</dbReference>
<evidence type="ECO:0000313" key="1">
    <source>
        <dbReference type="EMBL" id="SCF29890.1"/>
    </source>
</evidence>
<reference evidence="2" key="1">
    <citation type="submission" date="2016-06" db="EMBL/GenBank/DDBJ databases">
        <authorList>
            <person name="Varghese N."/>
            <person name="Submissions Spin"/>
        </authorList>
    </citation>
    <scope>NUCLEOTIDE SEQUENCE [LARGE SCALE GENOMIC DNA]</scope>
    <source>
        <strain evidence="2">DSM 43816</strain>
    </source>
</reference>
<name>A0A1C4ZAB5_MICEC</name>
<accession>A0A1C4ZAB5</accession>
<dbReference type="Gene3D" id="3.40.50.12780">
    <property type="entry name" value="N-terminal domain of ligase-like"/>
    <property type="match status" value="1"/>
</dbReference>
<protein>
    <submittedName>
        <fullName evidence="1">AMP-binding enzyme</fullName>
    </submittedName>
</protein>
<dbReference type="Proteomes" id="UP000198253">
    <property type="component" value="Chromosome I"/>
</dbReference>
<dbReference type="InParanoid" id="A0A1C4ZAB5"/>
<proteinExistence type="predicted"/>